<feature type="region of interest" description="Disordered" evidence="6">
    <location>
        <begin position="640"/>
        <end position="728"/>
    </location>
</feature>
<dbReference type="OrthoDB" id="5403573at2759"/>
<evidence type="ECO:0000259" key="7">
    <source>
        <dbReference type="Pfam" id="PF04182"/>
    </source>
</evidence>
<feature type="region of interest" description="Disordered" evidence="6">
    <location>
        <begin position="1150"/>
        <end position="1314"/>
    </location>
</feature>
<feature type="compositionally biased region" description="Polar residues" evidence="6">
    <location>
        <begin position="96"/>
        <end position="110"/>
    </location>
</feature>
<dbReference type="GO" id="GO:0006384">
    <property type="term" value="P:transcription initiation at RNA polymerase III promoter"/>
    <property type="evidence" value="ECO:0007669"/>
    <property type="project" value="InterPro"/>
</dbReference>
<dbReference type="GO" id="GO:0003677">
    <property type="term" value="F:DNA binding"/>
    <property type="evidence" value="ECO:0007669"/>
    <property type="project" value="UniProtKB-KW"/>
</dbReference>
<feature type="domain" description="B-block binding subunit of TFIIIC" evidence="7">
    <location>
        <begin position="260"/>
        <end position="327"/>
    </location>
</feature>
<feature type="compositionally biased region" description="Basic and acidic residues" evidence="6">
    <location>
        <begin position="1261"/>
        <end position="1283"/>
    </location>
</feature>
<dbReference type="PANTHER" id="PTHR15180">
    <property type="entry name" value="GENERAL TRANSCRIPTION FACTOR 3C POLYPEPTIDE 1"/>
    <property type="match status" value="1"/>
</dbReference>
<evidence type="ECO:0000313" key="9">
    <source>
        <dbReference type="EMBL" id="KAF1957820.1"/>
    </source>
</evidence>
<feature type="compositionally biased region" description="Basic and acidic residues" evidence="6">
    <location>
        <begin position="769"/>
        <end position="795"/>
    </location>
</feature>
<keyword evidence="5" id="KW-0539">Nucleus</keyword>
<name>A0A6A5U0I9_9PLEO</name>
<feature type="compositionally biased region" description="Basic residues" evidence="6">
    <location>
        <begin position="2440"/>
        <end position="2450"/>
    </location>
</feature>
<dbReference type="GO" id="GO:0000127">
    <property type="term" value="C:transcription factor TFIIIC complex"/>
    <property type="evidence" value="ECO:0007669"/>
    <property type="project" value="InterPro"/>
</dbReference>
<keyword evidence="2" id="KW-0597">Phosphoprotein</keyword>
<gene>
    <name evidence="9" type="ORF">CC80DRAFT_592305</name>
</gene>
<feature type="compositionally biased region" description="Polar residues" evidence="6">
    <location>
        <begin position="700"/>
        <end position="722"/>
    </location>
</feature>
<feature type="compositionally biased region" description="Polar residues" evidence="6">
    <location>
        <begin position="1302"/>
        <end position="1314"/>
    </location>
</feature>
<keyword evidence="10" id="KW-1185">Reference proteome</keyword>
<dbReference type="GO" id="GO:0042791">
    <property type="term" value="P:5S class rRNA transcription by RNA polymerase III"/>
    <property type="evidence" value="ECO:0007669"/>
    <property type="project" value="TreeGrafter"/>
</dbReference>
<evidence type="ECO:0000256" key="4">
    <source>
        <dbReference type="ARBA" id="ARBA00023163"/>
    </source>
</evidence>
<organism evidence="9 10">
    <name type="scientific">Byssothecium circinans</name>
    <dbReference type="NCBI Taxonomy" id="147558"/>
    <lineage>
        <taxon>Eukaryota</taxon>
        <taxon>Fungi</taxon>
        <taxon>Dikarya</taxon>
        <taxon>Ascomycota</taxon>
        <taxon>Pezizomycotina</taxon>
        <taxon>Dothideomycetes</taxon>
        <taxon>Pleosporomycetidae</taxon>
        <taxon>Pleosporales</taxon>
        <taxon>Massarineae</taxon>
        <taxon>Massarinaceae</taxon>
        <taxon>Byssothecium</taxon>
    </lineage>
</organism>
<feature type="compositionally biased region" description="Basic and acidic residues" evidence="6">
    <location>
        <begin position="655"/>
        <end position="664"/>
    </location>
</feature>
<feature type="region of interest" description="Disordered" evidence="6">
    <location>
        <begin position="1773"/>
        <end position="1818"/>
    </location>
</feature>
<feature type="domain" description="Transcription factor tau subunit sfc3/Tfc3 C-terminal" evidence="8">
    <location>
        <begin position="1881"/>
        <end position="2302"/>
    </location>
</feature>
<feature type="region of interest" description="Disordered" evidence="6">
    <location>
        <begin position="590"/>
        <end position="609"/>
    </location>
</feature>
<feature type="compositionally biased region" description="Polar residues" evidence="6">
    <location>
        <begin position="1217"/>
        <end position="1230"/>
    </location>
</feature>
<dbReference type="InterPro" id="IPR046488">
    <property type="entry name" value="Sfc3/Tfc3_C"/>
</dbReference>
<feature type="compositionally biased region" description="Basic and acidic residues" evidence="6">
    <location>
        <begin position="1788"/>
        <end position="1798"/>
    </location>
</feature>
<dbReference type="InterPro" id="IPR044210">
    <property type="entry name" value="Tfc3-like"/>
</dbReference>
<reference evidence="9" key="1">
    <citation type="journal article" date="2020" name="Stud. Mycol.">
        <title>101 Dothideomycetes genomes: a test case for predicting lifestyles and emergence of pathogens.</title>
        <authorList>
            <person name="Haridas S."/>
            <person name="Albert R."/>
            <person name="Binder M."/>
            <person name="Bloem J."/>
            <person name="Labutti K."/>
            <person name="Salamov A."/>
            <person name="Andreopoulos B."/>
            <person name="Baker S."/>
            <person name="Barry K."/>
            <person name="Bills G."/>
            <person name="Bluhm B."/>
            <person name="Cannon C."/>
            <person name="Castanera R."/>
            <person name="Culley D."/>
            <person name="Daum C."/>
            <person name="Ezra D."/>
            <person name="Gonzalez J."/>
            <person name="Henrissat B."/>
            <person name="Kuo A."/>
            <person name="Liang C."/>
            <person name="Lipzen A."/>
            <person name="Lutzoni F."/>
            <person name="Magnuson J."/>
            <person name="Mondo S."/>
            <person name="Nolan M."/>
            <person name="Ohm R."/>
            <person name="Pangilinan J."/>
            <person name="Park H.-J."/>
            <person name="Ramirez L."/>
            <person name="Alfaro M."/>
            <person name="Sun H."/>
            <person name="Tritt A."/>
            <person name="Yoshinaga Y."/>
            <person name="Zwiers L.-H."/>
            <person name="Turgeon B."/>
            <person name="Goodwin S."/>
            <person name="Spatafora J."/>
            <person name="Crous P."/>
            <person name="Grigoriev I."/>
        </authorList>
    </citation>
    <scope>NUCLEOTIDE SEQUENCE</scope>
    <source>
        <strain evidence="9">CBS 675.92</strain>
    </source>
</reference>
<feature type="compositionally biased region" description="Low complexity" evidence="6">
    <location>
        <begin position="667"/>
        <end position="677"/>
    </location>
</feature>
<dbReference type="Proteomes" id="UP000800035">
    <property type="component" value="Unassembled WGS sequence"/>
</dbReference>
<keyword evidence="3" id="KW-0238">DNA-binding</keyword>
<dbReference type="InterPro" id="IPR036390">
    <property type="entry name" value="WH_DNA-bd_sf"/>
</dbReference>
<feature type="region of interest" description="Disordered" evidence="6">
    <location>
        <begin position="1548"/>
        <end position="1591"/>
    </location>
</feature>
<feature type="region of interest" description="Disordered" evidence="6">
    <location>
        <begin position="2431"/>
        <end position="2459"/>
    </location>
</feature>
<dbReference type="InterPro" id="IPR007309">
    <property type="entry name" value="TFIIIC_Bblock-bd"/>
</dbReference>
<proteinExistence type="predicted"/>
<accession>A0A6A5U0I9</accession>
<feature type="region of interest" description="Disordered" evidence="6">
    <location>
        <begin position="916"/>
        <end position="1065"/>
    </location>
</feature>
<protein>
    <submittedName>
        <fullName evidence="9">Uncharacterized protein</fullName>
    </submittedName>
</protein>
<dbReference type="GO" id="GO:0005634">
    <property type="term" value="C:nucleus"/>
    <property type="evidence" value="ECO:0007669"/>
    <property type="project" value="UniProtKB-SubCell"/>
</dbReference>
<feature type="compositionally biased region" description="Basic and acidic residues" evidence="6">
    <location>
        <begin position="1169"/>
        <end position="1179"/>
    </location>
</feature>
<feature type="region of interest" description="Disordered" evidence="6">
    <location>
        <begin position="761"/>
        <end position="826"/>
    </location>
</feature>
<evidence type="ECO:0000256" key="5">
    <source>
        <dbReference type="ARBA" id="ARBA00023242"/>
    </source>
</evidence>
<sequence length="2569" mass="287580">MAVAGPDGLLDYLLSEVAICGVQGASSNDFCRFVDSYFGHVQLDNSAPPSPLHRSFYEKVWKWVTTHPDIRIFDGEKVYNLSLSELEDLEREPSDVPSTGLSPATLQNDAAYQPPPDSIDRARPSSALSALRNSLRERLLAEDGHAALEQVTAPEWGSNGVQHAARDNLVPNGANDRVPIQRLGSNTSPNGLLPTNKQSDQAELQRWRKSHKGFETVYPADPKFDELPASLRTPRIFASQNRVWQAVTGHSIDLKKVPLMEFLCLCIIASHGPEGIAQPDLVKITGQDKRSVPKRTDSLANKGYIEKKPMQKEKMRTSLCVHKKFVKGGHFLTRPQSIEDVFGETKFIPTGFVYLLHKLLTEIHVVPMRDLRTRMGVPVKIWHARGVRGAIARLEQTEFVKRVLAPSKGSRRMLVCVKLLRDPTEDDFKNLKFKRNVPERAEPEDLLEEDAEGDGLDRDIDLTLLEDADSETDGHFDDDYRIPPQWTPDRLVPNLIVEAAEKFGVDGNDTAELRDITMGKFWKRPFETFLARIVDHWEKSQPPHLRHLAIVKDTTVTNDKKFAHYLYRTYRNFQKAVDINDANWEGVSREAHARSSQPKKKHGADQSLDDWGFLPLNPKDFVRQTGTSTLADSCRAIVQPHRGGTHWDNTLWKRITNDKPERRKTTNRSSTTTSRKSAGTADVSMEPFPPKKVRGRKKQQSPGPTITLESDPESLQAQSPDVSPSDEHREILKQRQETGRPTANPVESSDEADAMAIFKREGPTLTAAERVERGLPSRGRLPRDLEDQIRREKGLTLRPSKPKKPRPRYVPTDGPLLTPDQRKAKGLARTGRLPEKIVAELRRLRNLGLDPFSIVLPLPGDIKAGNTFAQGLDANAEEVSKNQEVPVRVPSFTPSAEPLADTPLLSLSAAVSSPVSSGSAKKRIASPLGEHLQRDAKRLRTGAASTSSDAPRNEHPTTRAQTGATIPASEEVFPTSTLDSNVTTPASDHGISVLGSGKDLRTSTPEERLRASASGQIHESDAVPSRPSADAVIESVEVPTFTSAQSSRPSRRKRKEPKVSSPQVSFEVEVQSRQVGRNFADTSEVGFYYDGQAKRLGGRGRPRNAFMGIIKSMRLADFSWFTADPDTTTIIRYSQAGLVTPAQAHELQLSSASAREPKQPRGPNTNGRLDFRSEEHPETVLDADETTNLKQTSLGFTKETSGVVGTQSPIMTEPESPRTQSDAPSENITQLPVGGGPQVSQEKQSTNASTEPLQVPTSRQTAKELSQDRAQRTIVNDRGEVDHLAPVVEQRTAAVKSPDGATPSTQEDLQINQSPTSSTYLNLRSDLQSAGYQSPYAPHLTPLPTTVTNSDQFDSPAPTNVSIVEPEPRQEKQDEYNKRGVVIGRGNVYRIRTSIVRDILEMCNGVFPHNGEIINVYGALWKERAPRKMACPERGTMQSTLNRMLNDPNQNLRQYTFTFAASDGRMANRAIFAYKHLDFHSLEVQNVFQGIRQTHPNKYYPPGIRAYVSEERRNKPAPIVTEVDDSIELPEAESLVARRLAKRIRDAAERRDQEIREKQRESIQERQNQEKAIQKNKRVARTHTGRTERPHRTRLVGLNVAGRPKQWRFISQPKRYGFIGQFVIPQHEEPDNATEAIQDSSYSSEDIPLAHFSRRRSLDTISSTSVASLEVSSSSESDSELPSAKESGAVILKWRLLKVQVHTRQPATGLYDVLVRPSIRFHPSSGTFSTEFNPRRTRSSRARVKIPTVSLYDAFVRPSSCFYPSNGTFSTDFSPTVPSPVASTTSEKGPKRTREKPPHSKRPTKRFRRRKRADDDGEATLVQRLTGLTGNAVEPDYQPPLKKQKTFPTWAERKETRRINIISKPNDPKYAEVLDPVDIFKKLLCTLVVASSMSGEDGIVDWDIVKKVCNDPRAEIPKMKQVWSWMQENMTTQLSTFTSTFQSAFLGAYEEGRVASIDDPATYDWPNLVRWAMQHCDYIEPLLPSVLEALDHYSVDLSDYQIFNRPSWYKNNIASIGRSRNLHDYAFAAPLHSVSEELSAAEEKNIRARSWIRANVSTPQELYNKKLAFDKLRPLGEGTLEGAVKDLVNAQLIRKWKLKRLRPGRNYEFTSRFAMKYRRAFELKDFIAAAELKKILDLTFASGHAFTISRTAHDGAVMAILSLVSDGQIKLVPRLPPTNNVLKAPRPRISVWGFNEGDYVHRKMGRDHLFWQVDAIPTSNYMYGNPLQPAPFPRLPKADGSPADWEYLPDPPLPSRDDPHALLPIWSSIDGQHVIYPWWNRILNLVIQSLMFQPGATASEIFSHCPKFTTELFEVELVIYWLEQIKAVKQTPSGTYSVQQGFWAVFGDKLIDEENDKFGEDVKRKNKSNRLEPSWRTEYNQRFATLQQENGTLQEGTMTTDDEASAPETTRPMTQQILQNSKSQYRIAKQALQAPPAPKSARRKVGRPRKIVLPPVAPPIDPALIALQPAQGGGGDVDMAYAAPAPAPLLNAAGRPAVAMKQPKTTTAMKQPRKRKRAADEGDGTPKPKRKRGRPKKVRPQLADPDANMQGEDIDAEGEVDEDYGRLFS</sequence>
<feature type="compositionally biased region" description="Polar residues" evidence="6">
    <location>
        <begin position="1186"/>
        <end position="1210"/>
    </location>
</feature>
<feature type="region of interest" description="Disordered" evidence="6">
    <location>
        <begin position="2389"/>
        <end position="2412"/>
    </location>
</feature>
<feature type="region of interest" description="Disordered" evidence="6">
    <location>
        <begin position="2493"/>
        <end position="2569"/>
    </location>
</feature>
<feature type="region of interest" description="Disordered" evidence="6">
    <location>
        <begin position="1332"/>
        <end position="1353"/>
    </location>
</feature>
<dbReference type="PANTHER" id="PTHR15180:SF1">
    <property type="entry name" value="GENERAL TRANSCRIPTION FACTOR 3C POLYPEPTIDE 1"/>
    <property type="match status" value="1"/>
</dbReference>
<feature type="compositionally biased region" description="Basic residues" evidence="6">
    <location>
        <begin position="2527"/>
        <end position="2539"/>
    </location>
</feature>
<evidence type="ECO:0000259" key="8">
    <source>
        <dbReference type="Pfam" id="PF20222"/>
    </source>
</evidence>
<evidence type="ECO:0000256" key="1">
    <source>
        <dbReference type="ARBA" id="ARBA00004123"/>
    </source>
</evidence>
<comment type="subcellular location">
    <subcellularLocation>
        <location evidence="1">Nucleus</location>
    </subcellularLocation>
</comment>
<dbReference type="Pfam" id="PF04182">
    <property type="entry name" value="B-block_TFIIIC"/>
    <property type="match status" value="1"/>
</dbReference>
<feature type="compositionally biased region" description="Polar residues" evidence="6">
    <location>
        <begin position="1343"/>
        <end position="1353"/>
    </location>
</feature>
<dbReference type="SUPFAM" id="SSF46785">
    <property type="entry name" value="Winged helix' DNA-binding domain"/>
    <property type="match status" value="1"/>
</dbReference>
<feature type="compositionally biased region" description="Polar residues" evidence="6">
    <location>
        <begin position="1773"/>
        <end position="1787"/>
    </location>
</feature>
<feature type="compositionally biased region" description="Polar residues" evidence="6">
    <location>
        <begin position="2389"/>
        <end position="2399"/>
    </location>
</feature>
<feature type="compositionally biased region" description="Acidic residues" evidence="6">
    <location>
        <begin position="2552"/>
        <end position="2562"/>
    </location>
</feature>
<feature type="compositionally biased region" description="Basic and acidic residues" evidence="6">
    <location>
        <begin position="998"/>
        <end position="1010"/>
    </location>
</feature>
<feature type="compositionally biased region" description="Basic residues" evidence="6">
    <location>
        <begin position="1799"/>
        <end position="1811"/>
    </location>
</feature>
<keyword evidence="4" id="KW-0804">Transcription</keyword>
<dbReference type="Pfam" id="PF20222">
    <property type="entry name" value="DUF6581"/>
    <property type="match status" value="1"/>
</dbReference>
<feature type="compositionally biased region" description="Polar residues" evidence="6">
    <location>
        <begin position="974"/>
        <end position="986"/>
    </location>
</feature>
<feature type="compositionally biased region" description="Basic residues" evidence="6">
    <location>
        <begin position="1574"/>
        <end position="1584"/>
    </location>
</feature>
<feature type="region of interest" description="Disordered" evidence="6">
    <location>
        <begin position="89"/>
        <end position="125"/>
    </location>
</feature>
<evidence type="ECO:0000256" key="2">
    <source>
        <dbReference type="ARBA" id="ARBA00022553"/>
    </source>
</evidence>
<dbReference type="EMBL" id="ML976988">
    <property type="protein sequence ID" value="KAF1957820.1"/>
    <property type="molecule type" value="Genomic_DNA"/>
</dbReference>
<feature type="compositionally biased region" description="Basic and acidic residues" evidence="6">
    <location>
        <begin position="1548"/>
        <end position="1573"/>
    </location>
</feature>
<feature type="compositionally biased region" description="Polar residues" evidence="6">
    <location>
        <begin position="1238"/>
        <end position="1260"/>
    </location>
</feature>
<evidence type="ECO:0000313" key="10">
    <source>
        <dbReference type="Proteomes" id="UP000800035"/>
    </source>
</evidence>
<evidence type="ECO:0000256" key="3">
    <source>
        <dbReference type="ARBA" id="ARBA00023125"/>
    </source>
</evidence>
<evidence type="ECO:0000256" key="6">
    <source>
        <dbReference type="SAM" id="MobiDB-lite"/>
    </source>
</evidence>